<evidence type="ECO:0000313" key="2">
    <source>
        <dbReference type="EMBL" id="ALI97782.1"/>
    </source>
</evidence>
<protein>
    <recommendedName>
        <fullName evidence="4">DUF4595 domain-containing protein</fullName>
    </recommendedName>
</protein>
<organism evidence="2 3">
    <name type="scientific">Rufibacter tibetensis</name>
    <dbReference type="NCBI Taxonomy" id="512763"/>
    <lineage>
        <taxon>Bacteria</taxon>
        <taxon>Pseudomonadati</taxon>
        <taxon>Bacteroidota</taxon>
        <taxon>Cytophagia</taxon>
        <taxon>Cytophagales</taxon>
        <taxon>Hymenobacteraceae</taxon>
        <taxon>Rufibacter</taxon>
    </lineage>
</organism>
<dbReference type="EMBL" id="CP012643">
    <property type="protein sequence ID" value="ALI97782.1"/>
    <property type="molecule type" value="Genomic_DNA"/>
</dbReference>
<dbReference type="PATRIC" id="fig|512763.3.peg.164"/>
<dbReference type="Proteomes" id="UP000061382">
    <property type="component" value="Chromosome"/>
</dbReference>
<proteinExistence type="predicted"/>
<feature type="region of interest" description="Disordered" evidence="1">
    <location>
        <begin position="153"/>
        <end position="172"/>
    </location>
</feature>
<evidence type="ECO:0008006" key="4">
    <source>
        <dbReference type="Google" id="ProtNLM"/>
    </source>
</evidence>
<name>A0A0P0CU00_9BACT</name>
<reference evidence="2 3" key="1">
    <citation type="submission" date="2015-08" db="EMBL/GenBank/DDBJ databases">
        <title>Complete genome sequence of Rufibacter tibetensis strain 1351t, a radiation-resistant bacterium from tibet plateau.</title>
        <authorList>
            <person name="Dai J."/>
        </authorList>
    </citation>
    <scope>NUCLEOTIDE SEQUENCE [LARGE SCALE GENOMIC DNA]</scope>
    <source>
        <strain evidence="2 3">1351</strain>
    </source>
</reference>
<gene>
    <name evidence="2" type="ORF">DC20_00740</name>
</gene>
<dbReference type="AlphaFoldDB" id="A0A0P0CU00"/>
<dbReference type="KEGG" id="rti:DC20_00740"/>
<evidence type="ECO:0000313" key="3">
    <source>
        <dbReference type="Proteomes" id="UP000061382"/>
    </source>
</evidence>
<sequence>MVPGLVRFVSGVFSVLCETYLNPYSEYRMPKPLRTLMSLAFLFLGLGACSEKEEEDPQPEPAPQPVVVKCRLLKEEVVSPNPGQTHTREYFYSGFQLATVEDVYPSNTALTSTIAFGVEANDRIASTTIVRNGSVFQYYLFEHNAEGLISRVDLHTRPSGPGSQPVKTGTREHTYNTKKQLVSSKNYQVTGGTPRLLNDFTFTYNDKGNLTAVREYRIFNYQSNGTYNDIVINTTYTHDDKRNPYHEYSYQNYLPPGLLIPNMSPNNILTVTSRTTTEGTTYGPGSTFDTAPLNFTGTNTYTYTANNLPAKVTGSQGVTRTFTYECEK</sequence>
<accession>A0A0P0CU00</accession>
<keyword evidence="3" id="KW-1185">Reference proteome</keyword>
<evidence type="ECO:0000256" key="1">
    <source>
        <dbReference type="SAM" id="MobiDB-lite"/>
    </source>
</evidence>